<dbReference type="PANTHER" id="PTHR11527">
    <property type="entry name" value="HEAT-SHOCK PROTEIN 20 FAMILY MEMBER"/>
    <property type="match status" value="1"/>
</dbReference>
<comment type="caution">
    <text evidence="4">The sequence shown here is derived from an EMBL/GenBank/DDBJ whole genome shotgun (WGS) entry which is preliminary data.</text>
</comment>
<dbReference type="PROSITE" id="PS01031">
    <property type="entry name" value="SHSP"/>
    <property type="match status" value="1"/>
</dbReference>
<dbReference type="SUPFAM" id="SSF49764">
    <property type="entry name" value="HSP20-like chaperones"/>
    <property type="match status" value="1"/>
</dbReference>
<dbReference type="InterPro" id="IPR008978">
    <property type="entry name" value="HSP20-like_chaperone"/>
</dbReference>
<evidence type="ECO:0000313" key="4">
    <source>
        <dbReference type="EMBL" id="KPH77852.1"/>
    </source>
</evidence>
<reference evidence="4 5" key="1">
    <citation type="submission" date="2015-07" db="EMBL/GenBank/DDBJ databases">
        <title>High-quality draft genome sequence of Oceanobacillus caeni HM6, a bacillus isolated from a human feces.</title>
        <authorList>
            <person name="Kumar J."/>
            <person name="Verma M.K."/>
            <person name="Pandey R."/>
            <person name="Bhambi M."/>
            <person name="Chauhan N."/>
        </authorList>
    </citation>
    <scope>NUCLEOTIDE SEQUENCE [LARGE SCALE GENOMIC DNA]</scope>
    <source>
        <strain evidence="4 5">HM6</strain>
    </source>
</reference>
<proteinExistence type="inferred from homology"/>
<dbReference type="CDD" id="cd06464">
    <property type="entry name" value="ACD_sHsps-like"/>
    <property type="match status" value="1"/>
</dbReference>
<evidence type="ECO:0000313" key="5">
    <source>
        <dbReference type="Proteomes" id="UP000037854"/>
    </source>
</evidence>
<protein>
    <recommendedName>
        <fullName evidence="3">SHSP domain-containing protein</fullName>
    </recommendedName>
</protein>
<feature type="domain" description="SHSP" evidence="3">
    <location>
        <begin position="47"/>
        <end position="159"/>
    </location>
</feature>
<dbReference type="Gene3D" id="2.60.40.790">
    <property type="match status" value="1"/>
</dbReference>
<gene>
    <name evidence="4" type="ORF">AFL42_02520</name>
</gene>
<keyword evidence="5" id="KW-1185">Reference proteome</keyword>
<dbReference type="Pfam" id="PF00011">
    <property type="entry name" value="HSP20"/>
    <property type="match status" value="1"/>
</dbReference>
<evidence type="ECO:0000256" key="1">
    <source>
        <dbReference type="PROSITE-ProRule" id="PRU00285"/>
    </source>
</evidence>
<dbReference type="InterPro" id="IPR002068">
    <property type="entry name" value="A-crystallin/Hsp20_dom"/>
</dbReference>
<evidence type="ECO:0000256" key="2">
    <source>
        <dbReference type="RuleBase" id="RU003616"/>
    </source>
</evidence>
<dbReference type="EMBL" id="LGTK01000005">
    <property type="protein sequence ID" value="KPH77852.1"/>
    <property type="molecule type" value="Genomic_DNA"/>
</dbReference>
<dbReference type="InterPro" id="IPR031107">
    <property type="entry name" value="Small_HSP"/>
</dbReference>
<organism evidence="4 5">
    <name type="scientific">Oceanobacillus caeni</name>
    <dbReference type="NCBI Taxonomy" id="405946"/>
    <lineage>
        <taxon>Bacteria</taxon>
        <taxon>Bacillati</taxon>
        <taxon>Bacillota</taxon>
        <taxon>Bacilli</taxon>
        <taxon>Bacillales</taxon>
        <taxon>Bacillaceae</taxon>
        <taxon>Oceanobacillus</taxon>
    </lineage>
</organism>
<evidence type="ECO:0000259" key="3">
    <source>
        <dbReference type="PROSITE" id="PS01031"/>
    </source>
</evidence>
<dbReference type="Proteomes" id="UP000037854">
    <property type="component" value="Unassembled WGS sequence"/>
</dbReference>
<sequence>MKRKRKGVSNVKKGNFPDGFDMDMAPVRNFVRRLDSVFNESFKHLQKNFNLNSFPIDVKETNSEIIVHAELPGYSRDQVKLEITGNQLRIIVEDRRSFSEKDEQNSSYRHEESFQYKERVITVPFEIPEKETKASFKNGLLKVIIPKKNSKRKFINIDE</sequence>
<accession>A0ABR5MMF9</accession>
<name>A0ABR5MMF9_9BACI</name>
<comment type="similarity">
    <text evidence="1 2">Belongs to the small heat shock protein (HSP20) family.</text>
</comment>